<evidence type="ECO:0000256" key="8">
    <source>
        <dbReference type="ARBA" id="ARBA00032518"/>
    </source>
</evidence>
<evidence type="ECO:0000256" key="7">
    <source>
        <dbReference type="ARBA" id="ARBA00023187"/>
    </source>
</evidence>
<evidence type="ECO:0000256" key="5">
    <source>
        <dbReference type="ARBA" id="ARBA00022664"/>
    </source>
</evidence>
<dbReference type="GO" id="GO:0030165">
    <property type="term" value="F:PDZ domain binding"/>
    <property type="evidence" value="ECO:0007669"/>
    <property type="project" value="TreeGrafter"/>
</dbReference>
<reference evidence="10 11" key="1">
    <citation type="journal article" date="2015" name="Genome Biol. Evol.">
        <title>The genome of winter moth (Operophtera brumata) provides a genomic perspective on sexual dimorphism and phenology.</title>
        <authorList>
            <person name="Derks M.F."/>
            <person name="Smit S."/>
            <person name="Salis L."/>
            <person name="Schijlen E."/>
            <person name="Bossers A."/>
            <person name="Mateman C."/>
            <person name="Pijl A.S."/>
            <person name="de Ridder D."/>
            <person name="Groenen M.A."/>
            <person name="Visser M.E."/>
            <person name="Megens H.J."/>
        </authorList>
    </citation>
    <scope>NUCLEOTIDE SEQUENCE [LARGE SCALE GENOMIC DNA]</scope>
    <source>
        <strain evidence="10">WM2013NL</strain>
        <tissue evidence="10">Head and thorax</tissue>
    </source>
</reference>
<evidence type="ECO:0000313" key="10">
    <source>
        <dbReference type="EMBL" id="KOB71006.1"/>
    </source>
</evidence>
<dbReference type="AlphaFoldDB" id="A0A0L7L6R2"/>
<dbReference type="Pfam" id="PF10235">
    <property type="entry name" value="Cript"/>
    <property type="match status" value="1"/>
</dbReference>
<keyword evidence="5" id="KW-0507">mRNA processing</keyword>
<proteinExistence type="inferred from homology"/>
<dbReference type="GO" id="GO:0030425">
    <property type="term" value="C:dendrite"/>
    <property type="evidence" value="ECO:0007669"/>
    <property type="project" value="TreeGrafter"/>
</dbReference>
<comment type="subcellular location">
    <subcellularLocation>
        <location evidence="1">Cytoplasm</location>
    </subcellularLocation>
</comment>
<dbReference type="GO" id="GO:0031122">
    <property type="term" value="P:cytoplasmic microtubule organization"/>
    <property type="evidence" value="ECO:0007669"/>
    <property type="project" value="TreeGrafter"/>
</dbReference>
<keyword evidence="4" id="KW-0963">Cytoplasm</keyword>
<feature type="compositionally biased region" description="Basic and acidic residues" evidence="9">
    <location>
        <begin position="77"/>
        <end position="90"/>
    </location>
</feature>
<keyword evidence="7" id="KW-0508">mRNA splicing</keyword>
<dbReference type="GO" id="GO:0005737">
    <property type="term" value="C:cytoplasm"/>
    <property type="evidence" value="ECO:0007669"/>
    <property type="project" value="UniProtKB-SubCell"/>
</dbReference>
<dbReference type="EMBL" id="JTDY01002648">
    <property type="protein sequence ID" value="KOB71006.1"/>
    <property type="molecule type" value="Genomic_DNA"/>
</dbReference>
<dbReference type="InterPro" id="IPR019367">
    <property type="entry name" value="PDZ-binding_CRIPT"/>
</dbReference>
<gene>
    <name evidence="10" type="ORF">OBRU01_15075</name>
</gene>
<keyword evidence="6" id="KW-0747">Spliceosome</keyword>
<evidence type="ECO:0000256" key="3">
    <source>
        <dbReference type="ARBA" id="ARBA00018615"/>
    </source>
</evidence>
<dbReference type="Proteomes" id="UP000037510">
    <property type="component" value="Unassembled WGS sequence"/>
</dbReference>
<sequence>MVCDKCEKKLGRVITPDPWKTGARNTVESGGRKVGENKALTASKASFNIKRQYGNNEDDVKGNRNNYFIRMGYTNKDNPEKNNRNNDKKSQKAYNRNYLNTKIYERNHYNGKDNKNEDFYDKISNRNDNSDVKDYRSDYNDNIDGTNHRKNWRGSCSRNAAKACKKACVTAHTN</sequence>
<dbReference type="PANTHER" id="PTHR11805:SF1">
    <property type="entry name" value="CYSTEINE-RICH PDZ-BINDING PROTEIN"/>
    <property type="match status" value="1"/>
</dbReference>
<feature type="non-terminal residue" evidence="10">
    <location>
        <position position="174"/>
    </location>
</feature>
<evidence type="ECO:0000256" key="9">
    <source>
        <dbReference type="SAM" id="MobiDB-lite"/>
    </source>
</evidence>
<organism evidence="10 11">
    <name type="scientific">Operophtera brumata</name>
    <name type="common">Winter moth</name>
    <name type="synonym">Phalaena brumata</name>
    <dbReference type="NCBI Taxonomy" id="104452"/>
    <lineage>
        <taxon>Eukaryota</taxon>
        <taxon>Metazoa</taxon>
        <taxon>Ecdysozoa</taxon>
        <taxon>Arthropoda</taxon>
        <taxon>Hexapoda</taxon>
        <taxon>Insecta</taxon>
        <taxon>Pterygota</taxon>
        <taxon>Neoptera</taxon>
        <taxon>Endopterygota</taxon>
        <taxon>Lepidoptera</taxon>
        <taxon>Glossata</taxon>
        <taxon>Ditrysia</taxon>
        <taxon>Geometroidea</taxon>
        <taxon>Geometridae</taxon>
        <taxon>Larentiinae</taxon>
        <taxon>Operophtera</taxon>
    </lineage>
</organism>
<comment type="similarity">
    <text evidence="2">Belongs to the CRIPT family.</text>
</comment>
<keyword evidence="11" id="KW-1185">Reference proteome</keyword>
<evidence type="ECO:0000256" key="4">
    <source>
        <dbReference type="ARBA" id="ARBA00022490"/>
    </source>
</evidence>
<evidence type="ECO:0000313" key="11">
    <source>
        <dbReference type="Proteomes" id="UP000037510"/>
    </source>
</evidence>
<evidence type="ECO:0000256" key="1">
    <source>
        <dbReference type="ARBA" id="ARBA00004496"/>
    </source>
</evidence>
<name>A0A0L7L6R2_OPEBR</name>
<evidence type="ECO:0000256" key="6">
    <source>
        <dbReference type="ARBA" id="ARBA00022728"/>
    </source>
</evidence>
<dbReference type="PANTHER" id="PTHR11805">
    <property type="entry name" value="CYSTEINE-RICH PDZ-BINDING PROTEIN"/>
    <property type="match status" value="1"/>
</dbReference>
<dbReference type="GO" id="GO:0008017">
    <property type="term" value="F:microtubule binding"/>
    <property type="evidence" value="ECO:0007669"/>
    <property type="project" value="TreeGrafter"/>
</dbReference>
<comment type="caution">
    <text evidence="10">The sequence shown here is derived from an EMBL/GenBank/DDBJ whole genome shotgun (WGS) entry which is preliminary data.</text>
</comment>
<dbReference type="GO" id="GO:0005681">
    <property type="term" value="C:spliceosomal complex"/>
    <property type="evidence" value="ECO:0007669"/>
    <property type="project" value="UniProtKB-KW"/>
</dbReference>
<evidence type="ECO:0000256" key="2">
    <source>
        <dbReference type="ARBA" id="ARBA00009021"/>
    </source>
</evidence>
<dbReference type="STRING" id="104452.A0A0L7L6R2"/>
<protein>
    <recommendedName>
        <fullName evidence="3">Cysteine-rich PDZ-binding protein</fullName>
    </recommendedName>
    <alternativeName>
        <fullName evidence="8">Cysteine-rich interactor of PDZ three</fullName>
    </alternativeName>
</protein>
<dbReference type="GO" id="GO:0008380">
    <property type="term" value="P:RNA splicing"/>
    <property type="evidence" value="ECO:0007669"/>
    <property type="project" value="UniProtKB-KW"/>
</dbReference>
<feature type="region of interest" description="Disordered" evidence="9">
    <location>
        <begin position="72"/>
        <end position="92"/>
    </location>
</feature>
<dbReference type="GO" id="GO:0006397">
    <property type="term" value="P:mRNA processing"/>
    <property type="evidence" value="ECO:0007669"/>
    <property type="project" value="UniProtKB-KW"/>
</dbReference>
<accession>A0A0L7L6R2</accession>
<feature type="region of interest" description="Disordered" evidence="9">
    <location>
        <begin position="108"/>
        <end position="134"/>
    </location>
</feature>